<dbReference type="Pfam" id="PF19696">
    <property type="entry name" value="DUF6196"/>
    <property type="match status" value="1"/>
</dbReference>
<proteinExistence type="predicted"/>
<gene>
    <name evidence="1" type="ORF">CHU92_09170</name>
</gene>
<reference evidence="1 2" key="1">
    <citation type="submission" date="2017-07" db="EMBL/GenBank/DDBJ databases">
        <title>Flavobacterium cyanobacteriorum sp. nov., isolated from cyanobacterial aggregates in a eutrophic lake.</title>
        <authorList>
            <person name="Cai H."/>
        </authorList>
    </citation>
    <scope>NUCLEOTIDE SEQUENCE [LARGE SCALE GENOMIC DNA]</scope>
    <source>
        <strain evidence="1 2">TH021</strain>
    </source>
</reference>
<keyword evidence="2" id="KW-1185">Reference proteome</keyword>
<dbReference type="AlphaFoldDB" id="A0A255Z8C7"/>
<dbReference type="Proteomes" id="UP000216605">
    <property type="component" value="Unassembled WGS sequence"/>
</dbReference>
<dbReference type="EMBL" id="NOXV01000265">
    <property type="protein sequence ID" value="OYQ36880.1"/>
    <property type="molecule type" value="Genomic_DNA"/>
</dbReference>
<name>A0A255Z8C7_9FLAO</name>
<dbReference type="OrthoDB" id="8448684at2"/>
<accession>A0A255Z8C7</accession>
<sequence length="139" mass="16076">MYISSETPEQTDNRLRKVIQTSELKIYDVEYFFKECPIEKFELDERALAIVRDEEVWSFLIPSESSETENFKLFSFHFKDGLDNSGFVGWLASTIKRELGTGVFVVCGQNTRRGGIFDYWGCPASIADDVIELVRKLRD</sequence>
<evidence type="ECO:0000313" key="1">
    <source>
        <dbReference type="EMBL" id="OYQ36880.1"/>
    </source>
</evidence>
<evidence type="ECO:0000313" key="2">
    <source>
        <dbReference type="Proteomes" id="UP000216605"/>
    </source>
</evidence>
<comment type="caution">
    <text evidence="1">The sequence shown here is derived from an EMBL/GenBank/DDBJ whole genome shotgun (WGS) entry which is preliminary data.</text>
</comment>
<protein>
    <submittedName>
        <fullName evidence="1">Uncharacterized protein</fullName>
    </submittedName>
</protein>
<dbReference type="RefSeq" id="WP_094414835.1">
    <property type="nucleotide sequence ID" value="NZ_NOXV01000265.1"/>
</dbReference>
<dbReference type="InterPro" id="IPR045674">
    <property type="entry name" value="DUF6196"/>
</dbReference>
<organism evidence="1 2">
    <name type="scientific">Flavobacterium cyanobacteriorum</name>
    <dbReference type="NCBI Taxonomy" id="2022802"/>
    <lineage>
        <taxon>Bacteria</taxon>
        <taxon>Pseudomonadati</taxon>
        <taxon>Bacteroidota</taxon>
        <taxon>Flavobacteriia</taxon>
        <taxon>Flavobacteriales</taxon>
        <taxon>Flavobacteriaceae</taxon>
        <taxon>Flavobacterium</taxon>
    </lineage>
</organism>